<comment type="caution">
    <text evidence="13">The sequence shown here is derived from an EMBL/GenBank/DDBJ whole genome shotgun (WGS) entry which is preliminary data.</text>
</comment>
<keyword evidence="7 8" id="KW-0998">Cell outer membrane</keyword>
<feature type="domain" description="TonB-dependent receptor plug" evidence="12">
    <location>
        <begin position="70"/>
        <end position="188"/>
    </location>
</feature>
<evidence type="ECO:0000259" key="11">
    <source>
        <dbReference type="Pfam" id="PF00593"/>
    </source>
</evidence>
<keyword evidence="10" id="KW-0732">Signal</keyword>
<dbReference type="Proteomes" id="UP000566813">
    <property type="component" value="Unassembled WGS sequence"/>
</dbReference>
<dbReference type="AlphaFoldDB" id="A0A7X1FRF7"/>
<keyword evidence="2 8" id="KW-0813">Transport</keyword>
<name>A0A7X1FRF7_9SPHN</name>
<gene>
    <name evidence="13" type="ORF">H7F51_07965</name>
</gene>
<dbReference type="GO" id="GO:0009279">
    <property type="term" value="C:cell outer membrane"/>
    <property type="evidence" value="ECO:0007669"/>
    <property type="project" value="UniProtKB-SubCell"/>
</dbReference>
<keyword evidence="3 8" id="KW-1134">Transmembrane beta strand</keyword>
<dbReference type="InterPro" id="IPR000531">
    <property type="entry name" value="Beta-barrel_TonB"/>
</dbReference>
<reference evidence="13 14" key="1">
    <citation type="submission" date="2020-08" db="EMBL/GenBank/DDBJ databases">
        <title>The genome sequence of type strain Novosphingobium flavum NBRC 111647.</title>
        <authorList>
            <person name="Liu Y."/>
        </authorList>
    </citation>
    <scope>NUCLEOTIDE SEQUENCE [LARGE SCALE GENOMIC DNA]</scope>
    <source>
        <strain evidence="13 14">NBRC 111647</strain>
    </source>
</reference>
<evidence type="ECO:0000256" key="7">
    <source>
        <dbReference type="ARBA" id="ARBA00023237"/>
    </source>
</evidence>
<dbReference type="PANTHER" id="PTHR47234:SF3">
    <property type="entry name" value="SECRETIN_TONB SHORT N-TERMINAL DOMAIN-CONTAINING PROTEIN"/>
    <property type="match status" value="1"/>
</dbReference>
<dbReference type="EMBL" id="JACLAW010000005">
    <property type="protein sequence ID" value="MBC2665454.1"/>
    <property type="molecule type" value="Genomic_DNA"/>
</dbReference>
<protein>
    <submittedName>
        <fullName evidence="13">TonB-dependent receptor</fullName>
    </submittedName>
</protein>
<dbReference type="PANTHER" id="PTHR47234">
    <property type="match status" value="1"/>
</dbReference>
<dbReference type="PROSITE" id="PS52016">
    <property type="entry name" value="TONB_DEPENDENT_REC_3"/>
    <property type="match status" value="1"/>
</dbReference>
<comment type="subcellular location">
    <subcellularLocation>
        <location evidence="1 8">Cell outer membrane</location>
        <topology evidence="1 8">Multi-pass membrane protein</topology>
    </subcellularLocation>
</comment>
<evidence type="ECO:0000256" key="5">
    <source>
        <dbReference type="ARBA" id="ARBA00023077"/>
    </source>
</evidence>
<dbReference type="InterPro" id="IPR037066">
    <property type="entry name" value="Plug_dom_sf"/>
</dbReference>
<evidence type="ECO:0000313" key="14">
    <source>
        <dbReference type="Proteomes" id="UP000566813"/>
    </source>
</evidence>
<sequence length="858" mass="90856">MTLSRIALVSLLATSVATPALAAATSNDAVAEVAAEAGAADDAAADADASRGDGNAIVVVGSTRATTVLQSSTPVDVVSNQEIGTGGVVLNQALQHILPSFQFPQGQNASKGSSGIRSASLRGLSPDLTLVLVDGKRLHNSAQTGGVDPWPGSNYVDINQIPVSALARAEVLRDGASAQYGSDAIAGVLNLVLRRDDHGGGINAEVGQYYEGDGPTRAINGWAAAPLPGDGFINVSADLSYRGQTDRSGPDIRRRYFLVDAGGNSVVSASAPTNYSPSAVLPAGLSWDPREITADRNSVGAWGNAQVRHDAFLVNAETGLSSNVRLYGWFDYSYTRTQNGVNPQVPSADAVVRALFPNGFQPITDVRLTDYTGTLGLKIDGGSLGKFDLSANYGTNILDRFIHNLDAPSYGLASQTDFYLGQYRSDQVNANLDWSKDADLGLSNPVQLIGGLSYRHETWGAYVGGDEQSWNNGGVPVLDGPNAGAATRWGTADASGLGPWDLGSRARTTVGGYLGFDVRPVDPLLISVTGRYEHYSDFGGTATGKIALRYDITPTFALRGSVSNGYRAPSIGQIQNQSTGFSSNWSHSGTVLTTTRTRTYRPDSAVAIALGGGALKPEKSVNLSAGAVWQPSRDLSFTVDAYQIKLSGLILLAAAATGNGLTGTVVTDATTAAGDANITAASFLTNGMDTRTRGVDAVGRFHHQFDFGEVTLTAGYSLMSTRAYNLKTGVAGATLFTRGQKLDLERGTPQNKLLLGQVFTRGPWTLQVDEVRYGSYWYTHPTTAAYDEYYGPDWFVNAEVRVQVTPKLQLAAGGRNIFDVYPHQYLVANQVNGINRYGFIHPEGASGGYWYGRLSYNF</sequence>
<evidence type="ECO:0000256" key="2">
    <source>
        <dbReference type="ARBA" id="ARBA00022448"/>
    </source>
</evidence>
<accession>A0A7X1FRF7</accession>
<evidence type="ECO:0000256" key="9">
    <source>
        <dbReference type="RuleBase" id="RU003357"/>
    </source>
</evidence>
<keyword evidence="6 8" id="KW-0472">Membrane</keyword>
<proteinExistence type="inferred from homology"/>
<feature type="chain" id="PRO_5030584655" evidence="10">
    <location>
        <begin position="23"/>
        <end position="858"/>
    </location>
</feature>
<evidence type="ECO:0000256" key="3">
    <source>
        <dbReference type="ARBA" id="ARBA00022452"/>
    </source>
</evidence>
<dbReference type="InterPro" id="IPR039426">
    <property type="entry name" value="TonB-dep_rcpt-like"/>
</dbReference>
<dbReference type="Gene3D" id="2.40.170.20">
    <property type="entry name" value="TonB-dependent receptor, beta-barrel domain"/>
    <property type="match status" value="1"/>
</dbReference>
<comment type="similarity">
    <text evidence="8 9">Belongs to the TonB-dependent receptor family.</text>
</comment>
<dbReference type="SUPFAM" id="SSF56935">
    <property type="entry name" value="Porins"/>
    <property type="match status" value="1"/>
</dbReference>
<keyword evidence="5 9" id="KW-0798">TonB box</keyword>
<evidence type="ECO:0000256" key="6">
    <source>
        <dbReference type="ARBA" id="ARBA00023136"/>
    </source>
</evidence>
<dbReference type="InterPro" id="IPR036942">
    <property type="entry name" value="Beta-barrel_TonB_sf"/>
</dbReference>
<feature type="signal peptide" evidence="10">
    <location>
        <begin position="1"/>
        <end position="22"/>
    </location>
</feature>
<dbReference type="Gene3D" id="2.170.130.10">
    <property type="entry name" value="TonB-dependent receptor, plug domain"/>
    <property type="match status" value="1"/>
</dbReference>
<evidence type="ECO:0000313" key="13">
    <source>
        <dbReference type="EMBL" id="MBC2665454.1"/>
    </source>
</evidence>
<keyword evidence="4 8" id="KW-0812">Transmembrane</keyword>
<dbReference type="InterPro" id="IPR012910">
    <property type="entry name" value="Plug_dom"/>
</dbReference>
<dbReference type="RefSeq" id="WP_185663712.1">
    <property type="nucleotide sequence ID" value="NZ_JACLAW010000005.1"/>
</dbReference>
<organism evidence="13 14">
    <name type="scientific">Novosphingobium flavum</name>
    <dbReference type="NCBI Taxonomy" id="1778672"/>
    <lineage>
        <taxon>Bacteria</taxon>
        <taxon>Pseudomonadati</taxon>
        <taxon>Pseudomonadota</taxon>
        <taxon>Alphaproteobacteria</taxon>
        <taxon>Sphingomonadales</taxon>
        <taxon>Sphingomonadaceae</taxon>
        <taxon>Novosphingobium</taxon>
    </lineage>
</organism>
<dbReference type="Pfam" id="PF00593">
    <property type="entry name" value="TonB_dep_Rec_b-barrel"/>
    <property type="match status" value="1"/>
</dbReference>
<evidence type="ECO:0000256" key="4">
    <source>
        <dbReference type="ARBA" id="ARBA00022692"/>
    </source>
</evidence>
<dbReference type="Pfam" id="PF07715">
    <property type="entry name" value="Plug"/>
    <property type="match status" value="1"/>
</dbReference>
<keyword evidence="13" id="KW-0675">Receptor</keyword>
<evidence type="ECO:0000256" key="8">
    <source>
        <dbReference type="PROSITE-ProRule" id="PRU01360"/>
    </source>
</evidence>
<evidence type="ECO:0000256" key="1">
    <source>
        <dbReference type="ARBA" id="ARBA00004571"/>
    </source>
</evidence>
<feature type="domain" description="TonB-dependent receptor-like beta-barrel" evidence="11">
    <location>
        <begin position="322"/>
        <end position="817"/>
    </location>
</feature>
<keyword evidence="14" id="KW-1185">Reference proteome</keyword>
<evidence type="ECO:0000259" key="12">
    <source>
        <dbReference type="Pfam" id="PF07715"/>
    </source>
</evidence>
<evidence type="ECO:0000256" key="10">
    <source>
        <dbReference type="SAM" id="SignalP"/>
    </source>
</evidence>